<gene>
    <name evidence="5" type="ORF">FD47_GL001082</name>
</gene>
<feature type="domain" description="Replicative helicase loading/DNA remodeling protein DnaB N-terminal winged helix" evidence="4">
    <location>
        <begin position="11"/>
        <end position="261"/>
    </location>
</feature>
<protein>
    <submittedName>
        <fullName evidence="5">Replication initiation and membrane attachment protein, DnaB DnaD family</fullName>
    </submittedName>
</protein>
<evidence type="ECO:0000259" key="3">
    <source>
        <dbReference type="Pfam" id="PF07261"/>
    </source>
</evidence>
<feature type="region of interest" description="Disordered" evidence="2">
    <location>
        <begin position="277"/>
        <end position="301"/>
    </location>
</feature>
<dbReference type="AlphaFoldDB" id="A0A0R1YWP4"/>
<reference evidence="5 6" key="1">
    <citation type="journal article" date="2015" name="Genome Announc.">
        <title>Expanding the biotechnology potential of lactobacilli through comparative genomics of 213 strains and associated genera.</title>
        <authorList>
            <person name="Sun Z."/>
            <person name="Harris H.M."/>
            <person name="McCann A."/>
            <person name="Guo C."/>
            <person name="Argimon S."/>
            <person name="Zhang W."/>
            <person name="Yang X."/>
            <person name="Jeffery I.B."/>
            <person name="Cooney J.C."/>
            <person name="Kagawa T.F."/>
            <person name="Liu W."/>
            <person name="Song Y."/>
            <person name="Salvetti E."/>
            <person name="Wrobel A."/>
            <person name="Rasinkangas P."/>
            <person name="Parkhill J."/>
            <person name="Rea M.C."/>
            <person name="O'Sullivan O."/>
            <person name="Ritari J."/>
            <person name="Douillard F.P."/>
            <person name="Paul Ross R."/>
            <person name="Yang R."/>
            <person name="Briner A.E."/>
            <person name="Felis G.E."/>
            <person name="de Vos W.M."/>
            <person name="Barrangou R."/>
            <person name="Klaenhammer T.R."/>
            <person name="Caufield P.W."/>
            <person name="Cui Y."/>
            <person name="Zhang H."/>
            <person name="O'Toole P.W."/>
        </authorList>
    </citation>
    <scope>NUCLEOTIDE SEQUENCE [LARGE SCALE GENOMIC DNA]</scope>
    <source>
        <strain evidence="5 6">DSM 18390</strain>
    </source>
</reference>
<feature type="region of interest" description="Disordered" evidence="2">
    <location>
        <begin position="404"/>
        <end position="480"/>
    </location>
</feature>
<sequence>MLNSENKLTPDSKYILLNSSANRSLDHSVLTNLYLPIIGRGALELYELLWSLSINDHNRLILHKHYELQSMLDVGSDKLLRYRRKLEGVNLLKTFISLTSADSYVYELKVPCSASEFLKTDILSILLLGKVGEETYNQIVARLFLPKPDVGRVKDVSASLLDVFQVPSSDLKSLPGSVNEAKRTISNRQNLADVSRLTPRAHDFDFDLLLDILDNSYVDLTSVKAASDLIMSEYELYGIDELKMADFIKRATNLNTNKLIQRNLKFIINRDYTQPDVTDRLQAPQNTQSATETGKQADSLPKDRELQEVIDIAKNNAPIALLKQIKDQRHGMVTEGEQRAVRDLVARGIFPTEVINMLIYYLLADDQHSTLNKNLMATIADDWAQHHVATAEDAISQLQERVKKQEAARTKRQNRRYSGGRGQIKETLPDWAKADQPGSATSKKAAAQSTNKKKSKAQQALEHKRVDEALARLRQKKEDQ</sequence>
<dbReference type="Pfam" id="PF07261">
    <property type="entry name" value="DnaB_2"/>
    <property type="match status" value="1"/>
</dbReference>
<organism evidence="5 6">
    <name type="scientific">Lentilactobacillus parafarraginis DSM 18390 = JCM 14109</name>
    <dbReference type="NCBI Taxonomy" id="1423786"/>
    <lineage>
        <taxon>Bacteria</taxon>
        <taxon>Bacillati</taxon>
        <taxon>Bacillota</taxon>
        <taxon>Bacilli</taxon>
        <taxon>Lactobacillales</taxon>
        <taxon>Lactobacillaceae</taxon>
        <taxon>Lentilactobacillus</taxon>
    </lineage>
</organism>
<dbReference type="RefSeq" id="WP_056980338.1">
    <property type="nucleotide sequence ID" value="NZ_AZFZ01000023.1"/>
</dbReference>
<proteinExistence type="inferred from homology"/>
<feature type="compositionally biased region" description="Basic and acidic residues" evidence="2">
    <location>
        <begin position="461"/>
        <end position="480"/>
    </location>
</feature>
<feature type="domain" description="DnaB/C C-terminal" evidence="3">
    <location>
        <begin position="323"/>
        <end position="397"/>
    </location>
</feature>
<dbReference type="EMBL" id="AZFZ01000023">
    <property type="protein sequence ID" value="KRM43961.1"/>
    <property type="molecule type" value="Genomic_DNA"/>
</dbReference>
<dbReference type="InterPro" id="IPR058660">
    <property type="entry name" value="WHD_DnaB"/>
</dbReference>
<evidence type="ECO:0000256" key="2">
    <source>
        <dbReference type="SAM" id="MobiDB-lite"/>
    </source>
</evidence>
<feature type="compositionally biased region" description="Low complexity" evidence="2">
    <location>
        <begin position="439"/>
        <end position="450"/>
    </location>
</feature>
<evidence type="ECO:0000259" key="4">
    <source>
        <dbReference type="Pfam" id="PF25888"/>
    </source>
</evidence>
<name>A0A0R1YWP4_9LACO</name>
<evidence type="ECO:0000313" key="5">
    <source>
        <dbReference type="EMBL" id="KRM43961.1"/>
    </source>
</evidence>
<feature type="compositionally biased region" description="Polar residues" evidence="2">
    <location>
        <begin position="283"/>
        <end position="296"/>
    </location>
</feature>
<accession>A0A0R1YWP4</accession>
<comment type="caution">
    <text evidence="5">The sequence shown here is derived from an EMBL/GenBank/DDBJ whole genome shotgun (WGS) entry which is preliminary data.</text>
</comment>
<dbReference type="InterPro" id="IPR006343">
    <property type="entry name" value="DnaB/C_C"/>
</dbReference>
<dbReference type="PATRIC" id="fig|1423786.4.peg.1156"/>
<evidence type="ECO:0000313" key="6">
    <source>
        <dbReference type="Proteomes" id="UP000051010"/>
    </source>
</evidence>
<dbReference type="Pfam" id="PF25888">
    <property type="entry name" value="WHD_DnaB"/>
    <property type="match status" value="1"/>
</dbReference>
<comment type="similarity">
    <text evidence="1">Belongs to the DnaB/DnaD family.</text>
</comment>
<evidence type="ECO:0000256" key="1">
    <source>
        <dbReference type="ARBA" id="ARBA00093462"/>
    </source>
</evidence>
<dbReference type="Proteomes" id="UP000051010">
    <property type="component" value="Unassembled WGS sequence"/>
</dbReference>